<name>A0A1E8CGQ1_9GAMM</name>
<comment type="similarity">
    <text evidence="2">Belongs to the ACC deaminase/D-cysteine desulfhydrase family.</text>
</comment>
<evidence type="ECO:0000256" key="3">
    <source>
        <dbReference type="ARBA" id="ARBA00022898"/>
    </source>
</evidence>
<dbReference type="InterPro" id="IPR001926">
    <property type="entry name" value="TrpB-like_PALP"/>
</dbReference>
<evidence type="ECO:0000256" key="2">
    <source>
        <dbReference type="ARBA" id="ARBA00008639"/>
    </source>
</evidence>
<dbReference type="OrthoDB" id="9801249at2"/>
<dbReference type="GO" id="GO:0019148">
    <property type="term" value="F:D-cysteine desulfhydrase activity"/>
    <property type="evidence" value="ECO:0007669"/>
    <property type="project" value="TreeGrafter"/>
</dbReference>
<comment type="caution">
    <text evidence="7">The sequence shown here is derived from an EMBL/GenBank/DDBJ whole genome shotgun (WGS) entry which is preliminary data.</text>
</comment>
<feature type="modified residue" description="N6-(pyridoxal phosphate)lysine" evidence="5">
    <location>
        <position position="40"/>
    </location>
</feature>
<protein>
    <recommendedName>
        <fullName evidence="6">Tryptophan synthase beta chain-like PALP domain-containing protein</fullName>
    </recommendedName>
</protein>
<evidence type="ECO:0000256" key="1">
    <source>
        <dbReference type="ARBA" id="ARBA00001933"/>
    </source>
</evidence>
<gene>
    <name evidence="7" type="ORF">PHACT_13240</name>
</gene>
<dbReference type="Pfam" id="PF00291">
    <property type="entry name" value="PALP"/>
    <property type="match status" value="1"/>
</dbReference>
<accession>A0A1E8CGQ1</accession>
<keyword evidence="8" id="KW-1185">Reference proteome</keyword>
<organism evidence="7 8">
    <name type="scientific">Pseudohongiella acticola</name>
    <dbReference type="NCBI Taxonomy" id="1524254"/>
    <lineage>
        <taxon>Bacteria</taxon>
        <taxon>Pseudomonadati</taxon>
        <taxon>Pseudomonadota</taxon>
        <taxon>Gammaproteobacteria</taxon>
        <taxon>Pseudomonadales</taxon>
        <taxon>Pseudohongiellaceae</taxon>
        <taxon>Pseudohongiella</taxon>
    </lineage>
</organism>
<feature type="domain" description="Tryptophan synthase beta chain-like PALP" evidence="6">
    <location>
        <begin position="33"/>
        <end position="302"/>
    </location>
</feature>
<dbReference type="SUPFAM" id="SSF53686">
    <property type="entry name" value="Tryptophan synthase beta subunit-like PLP-dependent enzymes"/>
    <property type="match status" value="1"/>
</dbReference>
<reference evidence="8" key="1">
    <citation type="submission" date="2016-07" db="EMBL/GenBank/DDBJ databases">
        <authorList>
            <person name="Florea S."/>
            <person name="Webb J.S."/>
            <person name="Jaromczyk J."/>
            <person name="Schardl C.L."/>
        </authorList>
    </citation>
    <scope>NUCLEOTIDE SEQUENCE [LARGE SCALE GENOMIC DNA]</scope>
    <source>
        <strain evidence="8">KCTC 42131</strain>
    </source>
</reference>
<keyword evidence="3 5" id="KW-0663">Pyridoxal phosphate</keyword>
<dbReference type="PANTHER" id="PTHR43780">
    <property type="entry name" value="1-AMINOCYCLOPROPANE-1-CARBOXYLATE DEAMINASE-RELATED"/>
    <property type="match status" value="1"/>
</dbReference>
<evidence type="ECO:0000256" key="4">
    <source>
        <dbReference type="PIRSR" id="PIRSR006278-1"/>
    </source>
</evidence>
<dbReference type="InterPro" id="IPR036052">
    <property type="entry name" value="TrpB-like_PALP_sf"/>
</dbReference>
<dbReference type="Gene3D" id="3.40.50.1100">
    <property type="match status" value="2"/>
</dbReference>
<dbReference type="AlphaFoldDB" id="A0A1E8CGQ1"/>
<sequence>MHTSNQICVQTVDDEFLRSHDVSLRVIRFDLAHPVVGGNKWYKLQHNLALARAQGATRLLSFGGAYSNHIYALAAAGADAGFATLGVIRGELVTPLNSTLAFARSRGMQLIPVSRADYRRRSEADFLLQLQQQYGPYYLIPEGGANAAGVQGCEQMAFELAQRVPDLAHCEIALACGTGTTLAGLLRGLGELCYRRELAAQPFTRGFAVLKGADFLRHDIRKWLSGEDVTHADECWALETEYHGGGYARAGQGLLDFIASFQLRHNIPLEPVYTGKLLQALYQRIGAGHYAPGSRILALHTGGLRPVW</sequence>
<dbReference type="EMBL" id="MASR01000002">
    <property type="protein sequence ID" value="OFE11505.1"/>
    <property type="molecule type" value="Genomic_DNA"/>
</dbReference>
<evidence type="ECO:0000256" key="5">
    <source>
        <dbReference type="PIRSR" id="PIRSR006278-2"/>
    </source>
</evidence>
<dbReference type="PIRSF" id="PIRSF006278">
    <property type="entry name" value="ACCD_DCysDesulf"/>
    <property type="match status" value="1"/>
</dbReference>
<proteinExistence type="inferred from homology"/>
<dbReference type="PANTHER" id="PTHR43780:SF2">
    <property type="entry name" value="1-AMINOCYCLOPROPANE-1-CARBOXYLATE DEAMINASE-RELATED"/>
    <property type="match status" value="1"/>
</dbReference>
<evidence type="ECO:0000313" key="7">
    <source>
        <dbReference type="EMBL" id="OFE11505.1"/>
    </source>
</evidence>
<dbReference type="STRING" id="1524254.PHACT_13240"/>
<evidence type="ECO:0000313" key="8">
    <source>
        <dbReference type="Proteomes" id="UP000175669"/>
    </source>
</evidence>
<comment type="cofactor">
    <cofactor evidence="1">
        <name>pyridoxal 5'-phosphate</name>
        <dbReference type="ChEBI" id="CHEBI:597326"/>
    </cofactor>
</comment>
<dbReference type="Proteomes" id="UP000175669">
    <property type="component" value="Unassembled WGS sequence"/>
</dbReference>
<dbReference type="RefSeq" id="WP_070118755.1">
    <property type="nucleotide sequence ID" value="NZ_MASR01000002.1"/>
</dbReference>
<feature type="active site" description="Nucleophile" evidence="4">
    <location>
        <position position="67"/>
    </location>
</feature>
<dbReference type="InterPro" id="IPR027278">
    <property type="entry name" value="ACCD_DCysDesulf"/>
</dbReference>
<evidence type="ECO:0000259" key="6">
    <source>
        <dbReference type="Pfam" id="PF00291"/>
    </source>
</evidence>